<gene>
    <name evidence="1" type="ORF">XFF6991_310116</name>
</gene>
<evidence type="ECO:0000313" key="1">
    <source>
        <dbReference type="EMBL" id="SOO23946.1"/>
    </source>
</evidence>
<dbReference type="EMBL" id="OCZC01000058">
    <property type="protein sequence ID" value="SOO23946.1"/>
    <property type="molecule type" value="Genomic_DNA"/>
</dbReference>
<accession>A0A7Z7IYF9</accession>
<dbReference type="AlphaFoldDB" id="A0A7Z7IYF9"/>
<comment type="caution">
    <text evidence="1">The sequence shown here is derived from an EMBL/GenBank/DDBJ whole genome shotgun (WGS) entry which is preliminary data.</text>
</comment>
<proteinExistence type="predicted"/>
<organism evidence="1 2">
    <name type="scientific">Xanthomonas campestris pv. phaseoli</name>
    <dbReference type="NCBI Taxonomy" id="317013"/>
    <lineage>
        <taxon>Bacteria</taxon>
        <taxon>Pseudomonadati</taxon>
        <taxon>Pseudomonadota</taxon>
        <taxon>Gammaproteobacteria</taxon>
        <taxon>Lysobacterales</taxon>
        <taxon>Lysobacteraceae</taxon>
        <taxon>Xanthomonas</taxon>
    </lineage>
</organism>
<name>A0A7Z7IYF9_XANCH</name>
<sequence>MHGNAEYPQRLLPHVTQATEMKREETLQHLAECAALAAHGAPMTDDERVEHLCRCAAEDARAEARRVVSPQLPLGQVA</sequence>
<protein>
    <submittedName>
        <fullName evidence="1">Uncharacterized protein</fullName>
    </submittedName>
</protein>
<dbReference type="Proteomes" id="UP000234345">
    <property type="component" value="Unassembled WGS sequence"/>
</dbReference>
<evidence type="ECO:0000313" key="2">
    <source>
        <dbReference type="Proteomes" id="UP000234345"/>
    </source>
</evidence>
<reference evidence="1 2" key="1">
    <citation type="submission" date="2017-10" db="EMBL/GenBank/DDBJ databases">
        <authorList>
            <person name="Regsiter A."/>
            <person name="William W."/>
        </authorList>
    </citation>
    <scope>NUCLEOTIDE SEQUENCE [LARGE SCALE GENOMIC DNA]</scope>
    <source>
        <strain evidence="1 2">CFBP6991</strain>
    </source>
</reference>